<evidence type="ECO:0000256" key="2">
    <source>
        <dbReference type="ARBA" id="ARBA00004496"/>
    </source>
</evidence>
<evidence type="ECO:0000256" key="13">
    <source>
        <dbReference type="ARBA" id="ARBA00031125"/>
    </source>
</evidence>
<evidence type="ECO:0000313" key="19">
    <source>
        <dbReference type="EMBL" id="TKC49485.1"/>
    </source>
</evidence>
<evidence type="ECO:0000256" key="15">
    <source>
        <dbReference type="ARBA" id="ARBA00035453"/>
    </source>
</evidence>
<evidence type="ECO:0000256" key="4">
    <source>
        <dbReference type="ARBA" id="ARBA00005943"/>
    </source>
</evidence>
<evidence type="ECO:0000313" key="20">
    <source>
        <dbReference type="Proteomes" id="UP000308365"/>
    </source>
</evidence>
<feature type="domain" description="Enolase C-terminal TIM barrel" evidence="18">
    <location>
        <begin position="7"/>
        <end position="171"/>
    </location>
</feature>
<dbReference type="EC" id="4.2.1.11" evidence="6"/>
<evidence type="ECO:0000256" key="17">
    <source>
        <dbReference type="ARBA" id="ARBA00048333"/>
    </source>
</evidence>
<reference evidence="20" key="1">
    <citation type="journal article" date="2019" name="IScience">
        <title>Narwhal Genome Reveals Long-Term Low Genetic Diversity despite Current Large Abundance Size.</title>
        <authorList>
            <person name="Westbury M.V."/>
            <person name="Petersen B."/>
            <person name="Garde E."/>
            <person name="Heide-Jorgensen M.P."/>
            <person name="Lorenzen E.D."/>
        </authorList>
    </citation>
    <scope>NUCLEOTIDE SEQUENCE [LARGE SCALE GENOMIC DNA]</scope>
</reference>
<keyword evidence="11" id="KW-0456">Lyase</keyword>
<gene>
    <name evidence="19" type="ORF">EI555_020974</name>
</gene>
<dbReference type="SMART" id="SM01192">
    <property type="entry name" value="Enolase_C"/>
    <property type="match status" value="1"/>
</dbReference>
<dbReference type="InterPro" id="IPR036849">
    <property type="entry name" value="Enolase-like_C_sf"/>
</dbReference>
<dbReference type="InterPro" id="IPR020810">
    <property type="entry name" value="Enolase_C"/>
</dbReference>
<dbReference type="GO" id="GO:1990904">
    <property type="term" value="C:ribonucleoprotein complex"/>
    <property type="evidence" value="ECO:0007669"/>
    <property type="project" value="UniProtKB-KW"/>
</dbReference>
<dbReference type="Pfam" id="PF13325">
    <property type="entry name" value="MCRS_N"/>
    <property type="match status" value="1"/>
</dbReference>
<dbReference type="UniPathway" id="UPA00109">
    <property type="reaction ID" value="UER00187"/>
</dbReference>
<dbReference type="PANTHER" id="PTHR11902">
    <property type="entry name" value="ENOLASE"/>
    <property type="match status" value="1"/>
</dbReference>
<name>A0A4U1FHY2_MONMO</name>
<dbReference type="GO" id="GO:0006412">
    <property type="term" value="P:translation"/>
    <property type="evidence" value="ECO:0007669"/>
    <property type="project" value="InterPro"/>
</dbReference>
<dbReference type="InterPro" id="IPR000941">
    <property type="entry name" value="Enolase"/>
</dbReference>
<evidence type="ECO:0000256" key="7">
    <source>
        <dbReference type="ARBA" id="ARBA00022723"/>
    </source>
</evidence>
<evidence type="ECO:0000256" key="11">
    <source>
        <dbReference type="ARBA" id="ARBA00023239"/>
    </source>
</evidence>
<organism evidence="19 20">
    <name type="scientific">Monodon monoceros</name>
    <name type="common">Narwhal</name>
    <name type="synonym">Ceratodon monodon</name>
    <dbReference type="NCBI Taxonomy" id="40151"/>
    <lineage>
        <taxon>Eukaryota</taxon>
        <taxon>Metazoa</taxon>
        <taxon>Chordata</taxon>
        <taxon>Craniata</taxon>
        <taxon>Vertebrata</taxon>
        <taxon>Euteleostomi</taxon>
        <taxon>Mammalia</taxon>
        <taxon>Eutheria</taxon>
        <taxon>Laurasiatheria</taxon>
        <taxon>Artiodactyla</taxon>
        <taxon>Whippomorpha</taxon>
        <taxon>Cetacea</taxon>
        <taxon>Odontoceti</taxon>
        <taxon>Monodontidae</taxon>
        <taxon>Monodon</taxon>
    </lineage>
</organism>
<dbReference type="GO" id="GO:0006096">
    <property type="term" value="P:glycolytic process"/>
    <property type="evidence" value="ECO:0007669"/>
    <property type="project" value="UniProtKB-UniPathway"/>
</dbReference>
<dbReference type="Proteomes" id="UP000308365">
    <property type="component" value="Unassembled WGS sequence"/>
</dbReference>
<dbReference type="Gene3D" id="3.20.20.120">
    <property type="entry name" value="Enolase-like C-terminal domain"/>
    <property type="match status" value="1"/>
</dbReference>
<comment type="similarity">
    <text evidence="4">Belongs to the eukaryotic ribosomal protein eS28 family.</text>
</comment>
<keyword evidence="7" id="KW-0479">Metal-binding</keyword>
<dbReference type="GO" id="GO:0000287">
    <property type="term" value="F:magnesium ion binding"/>
    <property type="evidence" value="ECO:0007669"/>
    <property type="project" value="InterPro"/>
</dbReference>
<dbReference type="GO" id="GO:0004634">
    <property type="term" value="F:phosphopyruvate hydratase activity"/>
    <property type="evidence" value="ECO:0007669"/>
    <property type="project" value="UniProtKB-EC"/>
</dbReference>
<dbReference type="Pfam" id="PF00113">
    <property type="entry name" value="Enolase_C"/>
    <property type="match status" value="1"/>
</dbReference>
<comment type="cofactor">
    <cofactor evidence="1">
        <name>Mg(2+)</name>
        <dbReference type="ChEBI" id="CHEBI:18420"/>
    </cofactor>
</comment>
<keyword evidence="12" id="KW-0687">Ribonucleoprotein</keyword>
<accession>A0A4U1FHY2</accession>
<evidence type="ECO:0000256" key="6">
    <source>
        <dbReference type="ARBA" id="ARBA00012058"/>
    </source>
</evidence>
<evidence type="ECO:0000256" key="5">
    <source>
        <dbReference type="ARBA" id="ARBA00009604"/>
    </source>
</evidence>
<evidence type="ECO:0000256" key="3">
    <source>
        <dbReference type="ARBA" id="ARBA00005031"/>
    </source>
</evidence>
<keyword evidence="10" id="KW-0324">Glycolysis</keyword>
<dbReference type="CDD" id="cd04457">
    <property type="entry name" value="S1_S28E"/>
    <property type="match status" value="1"/>
</dbReference>
<keyword evidence="8" id="KW-0460">Magnesium</keyword>
<dbReference type="GO" id="GO:0022626">
    <property type="term" value="C:cytosolic ribosome"/>
    <property type="evidence" value="ECO:0007669"/>
    <property type="project" value="UniProtKB-ARBA"/>
</dbReference>
<evidence type="ECO:0000259" key="18">
    <source>
        <dbReference type="SMART" id="SM01192"/>
    </source>
</evidence>
<evidence type="ECO:0000256" key="12">
    <source>
        <dbReference type="ARBA" id="ARBA00023274"/>
    </source>
</evidence>
<evidence type="ECO:0000256" key="8">
    <source>
        <dbReference type="ARBA" id="ARBA00022842"/>
    </source>
</evidence>
<dbReference type="InterPro" id="IPR012340">
    <property type="entry name" value="NA-bd_OB-fold"/>
</dbReference>
<dbReference type="SUPFAM" id="SSF51604">
    <property type="entry name" value="Enolase C-terminal domain-like"/>
    <property type="match status" value="1"/>
</dbReference>
<dbReference type="PANTHER" id="PTHR11902:SF12">
    <property type="entry name" value="ALPHA-ENOLASE"/>
    <property type="match status" value="1"/>
</dbReference>
<evidence type="ECO:0000256" key="1">
    <source>
        <dbReference type="ARBA" id="ARBA00001946"/>
    </source>
</evidence>
<evidence type="ECO:0000256" key="14">
    <source>
        <dbReference type="ARBA" id="ARBA00035146"/>
    </source>
</evidence>
<dbReference type="AlphaFoldDB" id="A0A4U1FHY2"/>
<proteinExistence type="inferred from homology"/>
<comment type="catalytic activity">
    <reaction evidence="17">
        <text>(2R)-2-phosphoglycerate = phosphoenolpyruvate + H2O</text>
        <dbReference type="Rhea" id="RHEA:10164"/>
        <dbReference type="ChEBI" id="CHEBI:15377"/>
        <dbReference type="ChEBI" id="CHEBI:58289"/>
        <dbReference type="ChEBI" id="CHEBI:58702"/>
        <dbReference type="EC" id="4.2.1.11"/>
    </reaction>
</comment>
<dbReference type="GO" id="GO:0003735">
    <property type="term" value="F:structural constituent of ribosome"/>
    <property type="evidence" value="ECO:0007669"/>
    <property type="project" value="InterPro"/>
</dbReference>
<evidence type="ECO:0000256" key="16">
    <source>
        <dbReference type="ARBA" id="ARBA00046579"/>
    </source>
</evidence>
<dbReference type="EMBL" id="RWIC01000117">
    <property type="protein sequence ID" value="TKC49485.1"/>
    <property type="molecule type" value="Genomic_DNA"/>
</dbReference>
<comment type="caution">
    <text evidence="19">The sequence shown here is derived from an EMBL/GenBank/DDBJ whole genome shotgun (WGS) entry which is preliminary data.</text>
</comment>
<dbReference type="SUPFAM" id="SSF50249">
    <property type="entry name" value="Nucleic acid-binding proteins"/>
    <property type="match status" value="1"/>
</dbReference>
<dbReference type="Gene3D" id="2.40.50.140">
    <property type="entry name" value="Nucleic acid-binding proteins"/>
    <property type="match status" value="1"/>
</dbReference>
<dbReference type="GO" id="GO:0000015">
    <property type="term" value="C:phosphopyruvate hydratase complex"/>
    <property type="evidence" value="ECO:0007669"/>
    <property type="project" value="InterPro"/>
</dbReference>
<sequence>MSSRRNMGKMPPMWGMKAGLLLKKKEALELLKNEIRIAGYTDEVVIAMDLAASEFLRSGKCDLDFKSPNDLSRYATPDQLFDLYNSFIKDYPLVSIQDLFDQDDWEAWQKFTASTGIHVVGDNLSVTSLKQISKAVVSKNFEAKQRPYFWISDNYLCSLLGSYYGLSPVFVDFTYLTLHAYKGGIVTTEALMAHRVTKVLRRTGSQGQCTQVCVEFMEDRSRSLMGNVKGPMREGNMLTLLVSEPEAQRLRRTCDCVLDVWVDHLAHEDDLLLINDDLLLYCMFAMLFYAYFRAIQTKKKNIVHNSEKVSKAPIVPVPPSPAPAPGLTKRVKKSKQPLQVMKDLGCWKPADDLLIIDAVLQTNVLTSVHLGVKFSRRFTQQHRYALLYDPVISKLACQAMRPTAALRGRCRHPEQGPV</sequence>
<comment type="pathway">
    <text evidence="3">Carbohydrate degradation; glycolysis; pyruvate from D-glyceraldehyde 3-phosphate: step 4/5.</text>
</comment>
<dbReference type="InterPro" id="IPR000289">
    <property type="entry name" value="Ribosomal_eS28"/>
</dbReference>
<keyword evidence="9" id="KW-0689">Ribosomal protein</keyword>
<comment type="subcellular location">
    <subcellularLocation>
        <location evidence="2">Cytoplasm</location>
    </subcellularLocation>
</comment>
<evidence type="ECO:0000256" key="9">
    <source>
        <dbReference type="ARBA" id="ARBA00022980"/>
    </source>
</evidence>
<dbReference type="Pfam" id="PF01200">
    <property type="entry name" value="Ribosomal_S28e"/>
    <property type="match status" value="1"/>
</dbReference>
<comment type="similarity">
    <text evidence="5">Belongs to the enolase family.</text>
</comment>
<comment type="subunit">
    <text evidence="16">Component of the 40S small ribosomal subunit. Part of the small subunit (SSU) processome, composed of more than 70 proteins and the RNA chaperone small nucleolar RNA (snoRNA) U3.</text>
</comment>
<protein>
    <recommendedName>
        <fullName evidence="14">Small ribosomal subunit protein eS28</fullName>
        <ecNumber evidence="6">4.2.1.11</ecNumber>
    </recommendedName>
    <alternativeName>
        <fullName evidence="13">2-phospho-D-glycerate hydro-lyase</fullName>
    </alternativeName>
    <alternativeName>
        <fullName evidence="15">40S ribosomal protein S28</fullName>
    </alternativeName>
</protein>
<evidence type="ECO:0000256" key="10">
    <source>
        <dbReference type="ARBA" id="ARBA00023152"/>
    </source>
</evidence>
<dbReference type="InterPro" id="IPR025999">
    <property type="entry name" value="MCRS_N"/>
</dbReference>